<evidence type="ECO:0000256" key="5">
    <source>
        <dbReference type="HAMAP-Rule" id="MF_03043"/>
    </source>
</evidence>
<dbReference type="Pfam" id="PF01702">
    <property type="entry name" value="TGT"/>
    <property type="match status" value="1"/>
</dbReference>
<keyword evidence="8" id="KW-1185">Reference proteome</keyword>
<feature type="binding site" evidence="5">
    <location>
        <position position="344"/>
    </location>
    <ligand>
        <name>Zn(2+)</name>
        <dbReference type="ChEBI" id="CHEBI:29105"/>
    </ligand>
</feature>
<keyword evidence="4 5" id="KW-0862">Zinc</keyword>
<evidence type="ECO:0000313" key="8">
    <source>
        <dbReference type="Proteomes" id="UP001304895"/>
    </source>
</evidence>
<comment type="cofactor">
    <cofactor evidence="5">
        <name>Zn(2+)</name>
        <dbReference type="ChEBI" id="CHEBI:29105"/>
    </cofactor>
    <text evidence="5">Binds 1 zinc ion per subunit.</text>
</comment>
<keyword evidence="1 5" id="KW-0963">Cytoplasm</keyword>
<dbReference type="Proteomes" id="UP001304895">
    <property type="component" value="Unassembled WGS sequence"/>
</dbReference>
<organism evidence="7 8">
    <name type="scientific">Trichocladium antarcticum</name>
    <dbReference type="NCBI Taxonomy" id="1450529"/>
    <lineage>
        <taxon>Eukaryota</taxon>
        <taxon>Fungi</taxon>
        <taxon>Dikarya</taxon>
        <taxon>Ascomycota</taxon>
        <taxon>Pezizomycotina</taxon>
        <taxon>Sordariomycetes</taxon>
        <taxon>Sordariomycetidae</taxon>
        <taxon>Sordariales</taxon>
        <taxon>Chaetomiaceae</taxon>
        <taxon>Trichocladium</taxon>
    </lineage>
</organism>
<dbReference type="InterPro" id="IPR036511">
    <property type="entry name" value="TGT-like_sf"/>
</dbReference>
<dbReference type="GO" id="GO:0008479">
    <property type="term" value="F:tRNA-guanosine(34) queuine transglycosylase activity"/>
    <property type="evidence" value="ECO:0007669"/>
    <property type="project" value="UniProtKB-UniRule"/>
</dbReference>
<evidence type="ECO:0000256" key="4">
    <source>
        <dbReference type="ARBA" id="ARBA00022833"/>
    </source>
</evidence>
<dbReference type="PANTHER" id="PTHR46064:SF1">
    <property type="entry name" value="QUEUINE TRNA-RIBOSYLTRANSFERASE ACCESSORY SUBUNIT 2"/>
    <property type="match status" value="1"/>
</dbReference>
<feature type="binding site" evidence="5">
    <location>
        <position position="373"/>
    </location>
    <ligand>
        <name>Zn(2+)</name>
        <dbReference type="ChEBI" id="CHEBI:29105"/>
    </ligand>
</feature>
<dbReference type="InterPro" id="IPR002616">
    <property type="entry name" value="tRNA_ribo_trans-like"/>
</dbReference>
<reference evidence="7" key="1">
    <citation type="journal article" date="2023" name="Mol. Phylogenet. Evol.">
        <title>Genome-scale phylogeny and comparative genomics of the fungal order Sordariales.</title>
        <authorList>
            <person name="Hensen N."/>
            <person name="Bonometti L."/>
            <person name="Westerberg I."/>
            <person name="Brannstrom I.O."/>
            <person name="Guillou S."/>
            <person name="Cros-Aarteil S."/>
            <person name="Calhoun S."/>
            <person name="Haridas S."/>
            <person name="Kuo A."/>
            <person name="Mondo S."/>
            <person name="Pangilinan J."/>
            <person name="Riley R."/>
            <person name="LaButti K."/>
            <person name="Andreopoulos B."/>
            <person name="Lipzen A."/>
            <person name="Chen C."/>
            <person name="Yan M."/>
            <person name="Daum C."/>
            <person name="Ng V."/>
            <person name="Clum A."/>
            <person name="Steindorff A."/>
            <person name="Ohm R.A."/>
            <person name="Martin F."/>
            <person name="Silar P."/>
            <person name="Natvig D.O."/>
            <person name="Lalanne C."/>
            <person name="Gautier V."/>
            <person name="Ament-Velasquez S.L."/>
            <person name="Kruys A."/>
            <person name="Hutchinson M.I."/>
            <person name="Powell A.J."/>
            <person name="Barry K."/>
            <person name="Miller A.N."/>
            <person name="Grigoriev I.V."/>
            <person name="Debuchy R."/>
            <person name="Gladieux P."/>
            <person name="Hiltunen Thoren M."/>
            <person name="Johannesson H."/>
        </authorList>
    </citation>
    <scope>NUCLEOTIDE SEQUENCE</scope>
    <source>
        <strain evidence="7">CBS 123565</strain>
    </source>
</reference>
<dbReference type="GO" id="GO:0005737">
    <property type="term" value="C:cytoplasm"/>
    <property type="evidence" value="ECO:0007669"/>
    <property type="project" value="UniProtKB-SubCell"/>
</dbReference>
<feature type="domain" description="tRNA-guanine(15) transglycosylase-like" evidence="6">
    <location>
        <begin position="27"/>
        <end position="393"/>
    </location>
</feature>
<feature type="binding site" evidence="5">
    <location>
        <position position="342"/>
    </location>
    <ligand>
        <name>Zn(2+)</name>
        <dbReference type="ChEBI" id="CHEBI:29105"/>
    </ligand>
</feature>
<comment type="similarity">
    <text evidence="5">Belongs to the queuine tRNA-ribosyltransferase family. QTRT2 subfamily.</text>
</comment>
<sequence length="423" mass="45554">MTVDTREFGSAAMSFEILRAALGDGAAARLGRLAFAGRRPIDTPNFIGITSRGAIPHITPDNVARHLNVGGAYMALEDFIERPQQYSTRTPPIYEIPPTAKHQTRLHSFTAMPPSVTTVLGARRLPAVASPMGNTKSSVSVFTSTGFQALTTAEYLAAAQSLQPDIAVPPADLTHSPITPNSKRALRMAERTDEWLEEWFSELQDSPTPVTTFAPVLPIPYPIQWEYLSRLAEDYLPTAQLAGLALYDPDLLPDLASFVPALLPLPRLSLSPPSTPHHILNQIALGIDLLTIPFINTVSDAGLALAFTFPPPTTPPNNPLPLALDLTAPRFATSLAPLTPHCPCGACTTHHAAYIHHLLAAREMLGWTLLQAHNHGVMAAFFAGVRATLAQQDGAAAFARARGEFARAYEAGFPLGMGERPCF</sequence>
<dbReference type="HAMAP" id="MF_03043">
    <property type="entry name" value="QTRT2"/>
    <property type="match status" value="1"/>
</dbReference>
<accession>A0AAN6USS2</accession>
<comment type="function">
    <text evidence="5">Non-catalytic subunit of the queuine tRNA-ribosyltransferase (TGT) that catalyzes the base-exchange of a guanine (G) residue with queuine (Q) at position 34 (anticodon wobble position) in tRNAs with GU(N) anticodons (tRNA-Asp, -Asn, -His and -Tyr), resulting in the hypermodified nucleoside queuosine (7-(((4,5-cis-dihydroxy-2-cyclopenten-1-yl)amino)methyl)-7-deazaguanosine).</text>
</comment>
<reference evidence="7" key="2">
    <citation type="submission" date="2023-05" db="EMBL/GenBank/DDBJ databases">
        <authorList>
            <consortium name="Lawrence Berkeley National Laboratory"/>
            <person name="Steindorff A."/>
            <person name="Hensen N."/>
            <person name="Bonometti L."/>
            <person name="Westerberg I."/>
            <person name="Brannstrom I.O."/>
            <person name="Guillou S."/>
            <person name="Cros-Aarteil S."/>
            <person name="Calhoun S."/>
            <person name="Haridas S."/>
            <person name="Kuo A."/>
            <person name="Mondo S."/>
            <person name="Pangilinan J."/>
            <person name="Riley R."/>
            <person name="Labutti K."/>
            <person name="Andreopoulos B."/>
            <person name="Lipzen A."/>
            <person name="Chen C."/>
            <person name="Yanf M."/>
            <person name="Daum C."/>
            <person name="Ng V."/>
            <person name="Clum A."/>
            <person name="Ohm R."/>
            <person name="Martin F."/>
            <person name="Silar P."/>
            <person name="Natvig D."/>
            <person name="Lalanne C."/>
            <person name="Gautier V."/>
            <person name="Ament-Velasquez S.L."/>
            <person name="Kruys A."/>
            <person name="Hutchinson M.I."/>
            <person name="Powell A.J."/>
            <person name="Barry K."/>
            <person name="Miller A.N."/>
            <person name="Grigoriev I.V."/>
            <person name="Debuchy R."/>
            <person name="Gladieux P."/>
            <person name="Thoren M.H."/>
            <person name="Johannesson H."/>
        </authorList>
    </citation>
    <scope>NUCLEOTIDE SEQUENCE</scope>
    <source>
        <strain evidence="7">CBS 123565</strain>
    </source>
</reference>
<evidence type="ECO:0000256" key="2">
    <source>
        <dbReference type="ARBA" id="ARBA00022694"/>
    </source>
</evidence>
<feature type="binding site" evidence="5">
    <location>
        <position position="347"/>
    </location>
    <ligand>
        <name>Zn(2+)</name>
        <dbReference type="ChEBI" id="CHEBI:29105"/>
    </ligand>
</feature>
<gene>
    <name evidence="7" type="ORF">BT67DRAFT_127870</name>
</gene>
<evidence type="ECO:0000256" key="1">
    <source>
        <dbReference type="ARBA" id="ARBA00022490"/>
    </source>
</evidence>
<dbReference type="InterPro" id="IPR050852">
    <property type="entry name" value="Queuine_tRNA-ribosyltrfase"/>
</dbReference>
<evidence type="ECO:0000256" key="3">
    <source>
        <dbReference type="ARBA" id="ARBA00022723"/>
    </source>
</evidence>
<evidence type="ECO:0000313" key="7">
    <source>
        <dbReference type="EMBL" id="KAK4138000.1"/>
    </source>
</evidence>
<dbReference type="EMBL" id="MU853402">
    <property type="protein sequence ID" value="KAK4138000.1"/>
    <property type="molecule type" value="Genomic_DNA"/>
</dbReference>
<proteinExistence type="inferred from homology"/>
<comment type="subcellular location">
    <subcellularLocation>
        <location evidence="5">Cytoplasm</location>
    </subcellularLocation>
</comment>
<dbReference type="Gene3D" id="3.20.20.105">
    <property type="entry name" value="Queuine tRNA-ribosyltransferase-like"/>
    <property type="match status" value="1"/>
</dbReference>
<dbReference type="GO" id="GO:0006400">
    <property type="term" value="P:tRNA modification"/>
    <property type="evidence" value="ECO:0007669"/>
    <property type="project" value="InterPro"/>
</dbReference>
<protein>
    <recommendedName>
        <fullName evidence="5">Queuine tRNA-ribosyltransferase accessory subunit 2</fullName>
    </recommendedName>
    <alternativeName>
        <fullName evidence="5">Queuine tRNA-ribosyltransferase domain-containing protein 1</fullName>
    </alternativeName>
</protein>
<dbReference type="AlphaFoldDB" id="A0AAN6USS2"/>
<dbReference type="PANTHER" id="PTHR46064">
    <property type="entry name" value="QUEUINE TRNA-RIBOSYLTRANSFERASE ACCESSORY SUBUNIT 2"/>
    <property type="match status" value="1"/>
</dbReference>
<dbReference type="GO" id="GO:0046872">
    <property type="term" value="F:metal ion binding"/>
    <property type="evidence" value="ECO:0007669"/>
    <property type="project" value="UniProtKB-KW"/>
</dbReference>
<keyword evidence="2 5" id="KW-0819">tRNA processing</keyword>
<name>A0AAN6USS2_9PEZI</name>
<dbReference type="SUPFAM" id="SSF51713">
    <property type="entry name" value="tRNA-guanine transglycosylase"/>
    <property type="match status" value="1"/>
</dbReference>
<evidence type="ECO:0000259" key="6">
    <source>
        <dbReference type="Pfam" id="PF01702"/>
    </source>
</evidence>
<dbReference type="InterPro" id="IPR028592">
    <property type="entry name" value="QTRTD1"/>
</dbReference>
<comment type="caution">
    <text evidence="7">The sequence shown here is derived from an EMBL/GenBank/DDBJ whole genome shotgun (WGS) entry which is preliminary data.</text>
</comment>
<comment type="subunit">
    <text evidence="5">Heterodimer of a catalytic subunit and an accessory subunit.</text>
</comment>
<keyword evidence="3 5" id="KW-0479">Metal-binding</keyword>